<proteinExistence type="predicted"/>
<evidence type="ECO:0000256" key="2">
    <source>
        <dbReference type="SAM" id="MobiDB-lite"/>
    </source>
</evidence>
<evidence type="ECO:0000313" key="5">
    <source>
        <dbReference type="EMBL" id="KAI1703348.1"/>
    </source>
</evidence>
<evidence type="ECO:0000313" key="6">
    <source>
        <dbReference type="Proteomes" id="UP001201812"/>
    </source>
</evidence>
<comment type="caution">
    <text evidence="5">The sequence shown here is derived from an EMBL/GenBank/DDBJ whole genome shotgun (WGS) entry which is preliminary data.</text>
</comment>
<dbReference type="EMBL" id="JAKKPZ010000084">
    <property type="protein sequence ID" value="KAI1703348.1"/>
    <property type="molecule type" value="Genomic_DNA"/>
</dbReference>
<reference evidence="5" key="1">
    <citation type="submission" date="2022-01" db="EMBL/GenBank/DDBJ databases">
        <title>Genome Sequence Resource for Two Populations of Ditylenchus destructor, the Migratory Endoparasitic Phytonematode.</title>
        <authorList>
            <person name="Zhang H."/>
            <person name="Lin R."/>
            <person name="Xie B."/>
        </authorList>
    </citation>
    <scope>NUCLEOTIDE SEQUENCE</scope>
    <source>
        <strain evidence="5">BazhouSP</strain>
    </source>
</reference>
<evidence type="ECO:0000259" key="4">
    <source>
        <dbReference type="SMART" id="SM01088"/>
    </source>
</evidence>
<accession>A0AAD4R1G6</accession>
<gene>
    <name evidence="5" type="ORF">DdX_14984</name>
</gene>
<feature type="transmembrane region" description="Helical" evidence="3">
    <location>
        <begin position="35"/>
        <end position="58"/>
    </location>
</feature>
<protein>
    <submittedName>
        <fullName evidence="5">Cuticle collagen 14</fullName>
    </submittedName>
</protein>
<sequence length="130" mass="14391">MRYWLFHNPDSASCRSSSPMRNSTDTAQKGSLRPIAFAAVVFSTVSTTACLLTFPLVFHYVQTLQATVQGEVEYCKSRSRDMWREMVDVELVSSLEDGENEFESLPNGSGHPSGEESNASSHHSEKRGNG</sequence>
<keyword evidence="6" id="KW-1185">Reference proteome</keyword>
<dbReference type="AlphaFoldDB" id="A0AAD4R1G6"/>
<keyword evidence="3" id="KW-0812">Transmembrane</keyword>
<dbReference type="Proteomes" id="UP001201812">
    <property type="component" value="Unassembled WGS sequence"/>
</dbReference>
<dbReference type="GO" id="GO:0005581">
    <property type="term" value="C:collagen trimer"/>
    <property type="evidence" value="ECO:0007669"/>
    <property type="project" value="UniProtKB-KW"/>
</dbReference>
<dbReference type="GO" id="GO:0042302">
    <property type="term" value="F:structural constituent of cuticle"/>
    <property type="evidence" value="ECO:0007669"/>
    <property type="project" value="InterPro"/>
</dbReference>
<feature type="domain" description="Nematode cuticle collagen N-terminal" evidence="4">
    <location>
        <begin position="34"/>
        <end position="86"/>
    </location>
</feature>
<keyword evidence="3" id="KW-0472">Membrane</keyword>
<keyword evidence="3" id="KW-1133">Transmembrane helix</keyword>
<feature type="region of interest" description="Disordered" evidence="2">
    <location>
        <begin position="98"/>
        <end position="130"/>
    </location>
</feature>
<keyword evidence="5" id="KW-0176">Collagen</keyword>
<organism evidence="5 6">
    <name type="scientific">Ditylenchus destructor</name>
    <dbReference type="NCBI Taxonomy" id="166010"/>
    <lineage>
        <taxon>Eukaryota</taxon>
        <taxon>Metazoa</taxon>
        <taxon>Ecdysozoa</taxon>
        <taxon>Nematoda</taxon>
        <taxon>Chromadorea</taxon>
        <taxon>Rhabditida</taxon>
        <taxon>Tylenchina</taxon>
        <taxon>Tylenchomorpha</taxon>
        <taxon>Sphaerularioidea</taxon>
        <taxon>Anguinidae</taxon>
        <taxon>Anguininae</taxon>
        <taxon>Ditylenchus</taxon>
    </lineage>
</organism>
<dbReference type="InterPro" id="IPR002486">
    <property type="entry name" value="Col_cuticle_N"/>
</dbReference>
<evidence type="ECO:0000256" key="1">
    <source>
        <dbReference type="ARBA" id="ARBA00022737"/>
    </source>
</evidence>
<keyword evidence="1" id="KW-0677">Repeat</keyword>
<dbReference type="Pfam" id="PF01484">
    <property type="entry name" value="Col_cuticle_N"/>
    <property type="match status" value="1"/>
</dbReference>
<evidence type="ECO:0000256" key="3">
    <source>
        <dbReference type="SAM" id="Phobius"/>
    </source>
</evidence>
<name>A0AAD4R1G6_9BILA</name>
<dbReference type="SMART" id="SM01088">
    <property type="entry name" value="Col_cuticle_N"/>
    <property type="match status" value="1"/>
</dbReference>